<protein>
    <submittedName>
        <fullName evidence="2">Uncharacterized protein</fullName>
    </submittedName>
</protein>
<evidence type="ECO:0000313" key="3">
    <source>
        <dbReference type="Proteomes" id="UP000245618"/>
    </source>
</evidence>
<evidence type="ECO:0000313" key="2">
    <source>
        <dbReference type="EMBL" id="PWA08494.1"/>
    </source>
</evidence>
<sequence length="82" mass="9669">MKFKKPAFPYIIVLVSIVSFSVFSENILLNMTQNNLVFQVSKSKTEFPNKAFDKEVHSIVFKENKKRLLHENNIKKGKYQYN</sequence>
<feature type="transmembrane region" description="Helical" evidence="1">
    <location>
        <begin position="7"/>
        <end position="29"/>
    </location>
</feature>
<dbReference type="AlphaFoldDB" id="A0A2U1JU74"/>
<organism evidence="2 3">
    <name type="scientific">Flavobacterium laiguense</name>
    <dbReference type="NCBI Taxonomy" id="2169409"/>
    <lineage>
        <taxon>Bacteria</taxon>
        <taxon>Pseudomonadati</taxon>
        <taxon>Bacteroidota</taxon>
        <taxon>Flavobacteriia</taxon>
        <taxon>Flavobacteriales</taxon>
        <taxon>Flavobacteriaceae</taxon>
        <taxon>Flavobacterium</taxon>
    </lineage>
</organism>
<comment type="caution">
    <text evidence="2">The sequence shown here is derived from an EMBL/GenBank/DDBJ whole genome shotgun (WGS) entry which is preliminary data.</text>
</comment>
<keyword evidence="3" id="KW-1185">Reference proteome</keyword>
<accession>A0A2U1JU74</accession>
<proteinExistence type="predicted"/>
<evidence type="ECO:0000256" key="1">
    <source>
        <dbReference type="SAM" id="Phobius"/>
    </source>
</evidence>
<dbReference type="Proteomes" id="UP000245618">
    <property type="component" value="Unassembled WGS sequence"/>
</dbReference>
<gene>
    <name evidence="2" type="ORF">DB891_11750</name>
</gene>
<name>A0A2U1JU74_9FLAO</name>
<dbReference type="RefSeq" id="WP_116763768.1">
    <property type="nucleotide sequence ID" value="NZ_QCZH01000013.1"/>
</dbReference>
<reference evidence="2 3" key="1">
    <citation type="submission" date="2018-04" db="EMBL/GenBank/DDBJ databases">
        <title>Flavobacterium sp. nov., isolated from glacier ice.</title>
        <authorList>
            <person name="Liu Q."/>
            <person name="Xin Y.-H."/>
        </authorList>
    </citation>
    <scope>NUCLEOTIDE SEQUENCE [LARGE SCALE GENOMIC DNA]</scope>
    <source>
        <strain evidence="2 3">LB2P30</strain>
    </source>
</reference>
<dbReference type="EMBL" id="QCZH01000013">
    <property type="protein sequence ID" value="PWA08494.1"/>
    <property type="molecule type" value="Genomic_DNA"/>
</dbReference>
<keyword evidence="1" id="KW-1133">Transmembrane helix</keyword>
<keyword evidence="1" id="KW-0812">Transmembrane</keyword>
<keyword evidence="1" id="KW-0472">Membrane</keyword>